<sequence>MFVGVIKETYPNEKRVALIPSEVQKLGRMGVEVLVERGAGEGAGFSDEEYSQAGAKVLDREEVFSKAEVILKVRDLMADQENFLREIERYSGKVLIGFLEPFAVGDILDRVNSLNLTAFAMELIPRTTRAQSMDALSSMATVAGYKAVLIAANMLPKMFPMLMTAAGTVLPARVFVVGAGVAGLQAIATAKRLGAVVQAYDIRPAAKEQVLSLGAKFVELGLESEQAEDKGGYARAMDEEFYRRQREMMTEVVSESDVVITTAMVPGKKAPVLVTEDMVKGMRPGSVIVDLAAERGGNCELTVPGEVVERYGVRIVGAVNLPSQVPYDASQMYSRNLFNFLSLLVKEGEFHISLEDEIVRDTLLFRNGELVNERIRELISGGAG</sequence>
<evidence type="ECO:0000256" key="2">
    <source>
        <dbReference type="ARBA" id="ARBA00005689"/>
    </source>
</evidence>
<dbReference type="GO" id="GO:0005886">
    <property type="term" value="C:plasma membrane"/>
    <property type="evidence" value="ECO:0007669"/>
    <property type="project" value="TreeGrafter"/>
</dbReference>
<evidence type="ECO:0000259" key="13">
    <source>
        <dbReference type="SMART" id="SM01003"/>
    </source>
</evidence>
<evidence type="ECO:0000256" key="6">
    <source>
        <dbReference type="ARBA" id="ARBA00022967"/>
    </source>
</evidence>
<dbReference type="PANTHER" id="PTHR10160">
    <property type="entry name" value="NAD(P) TRANSHYDROGENASE"/>
    <property type="match status" value="1"/>
</dbReference>
<dbReference type="GO" id="GO:0008750">
    <property type="term" value="F:proton-translocating NAD(P)+ transhydrogenase activity"/>
    <property type="evidence" value="ECO:0007669"/>
    <property type="project" value="UniProtKB-EC"/>
</dbReference>
<dbReference type="EMBL" id="RCCJ01000001">
    <property type="protein sequence ID" value="RLJ70609.1"/>
    <property type="molecule type" value="Genomic_DNA"/>
</dbReference>
<feature type="domain" description="Alanine dehydrogenase/pyridine nucleotide transhydrogenase NAD(H)-binding" evidence="12">
    <location>
        <begin position="152"/>
        <end position="317"/>
    </location>
</feature>
<evidence type="ECO:0000256" key="5">
    <source>
        <dbReference type="ARBA" id="ARBA00022857"/>
    </source>
</evidence>
<comment type="similarity">
    <text evidence="2">Belongs to the AlaDH/PNT family.</text>
</comment>
<dbReference type="GO" id="GO:0016491">
    <property type="term" value="F:oxidoreductase activity"/>
    <property type="evidence" value="ECO:0007669"/>
    <property type="project" value="InterPro"/>
</dbReference>
<dbReference type="InterPro" id="IPR008143">
    <property type="entry name" value="Ala_DH/PNT_CS2"/>
</dbReference>
<evidence type="ECO:0000256" key="1">
    <source>
        <dbReference type="ARBA" id="ARBA00003943"/>
    </source>
</evidence>
<dbReference type="FunFam" id="3.40.50.720:FF:000188">
    <property type="entry name" value="NAD(P) transhydrogenase alpha subunit 1"/>
    <property type="match status" value="1"/>
</dbReference>
<dbReference type="SMART" id="SM01003">
    <property type="entry name" value="AlaDh_PNT_N"/>
    <property type="match status" value="1"/>
</dbReference>
<comment type="catalytic activity">
    <reaction evidence="8">
        <text>NAD(+) + NADPH + H(+)(in) = NADH + NADP(+) + H(+)(out)</text>
        <dbReference type="Rhea" id="RHEA:47992"/>
        <dbReference type="ChEBI" id="CHEBI:15378"/>
        <dbReference type="ChEBI" id="CHEBI:57540"/>
        <dbReference type="ChEBI" id="CHEBI:57783"/>
        <dbReference type="ChEBI" id="CHEBI:57945"/>
        <dbReference type="ChEBI" id="CHEBI:58349"/>
        <dbReference type="EC" id="7.1.1.1"/>
    </reaction>
</comment>
<dbReference type="AlphaFoldDB" id="A0A497XR33"/>
<dbReference type="Pfam" id="PF05222">
    <property type="entry name" value="AlaDh_PNT_N"/>
    <property type="match status" value="1"/>
</dbReference>
<evidence type="ECO:0000256" key="7">
    <source>
        <dbReference type="ARBA" id="ARBA00023027"/>
    </source>
</evidence>
<evidence type="ECO:0000256" key="3">
    <source>
        <dbReference type="ARBA" id="ARBA00012943"/>
    </source>
</evidence>
<comment type="caution">
    <text evidence="14">The sequence shown here is derived from an EMBL/GenBank/DDBJ whole genome shotgun (WGS) entry which is preliminary data.</text>
</comment>
<evidence type="ECO:0000313" key="15">
    <source>
        <dbReference type="Proteomes" id="UP000267841"/>
    </source>
</evidence>
<keyword evidence="6" id="KW-1278">Translocase</keyword>
<organism evidence="14 15">
    <name type="scientific">Hydrogenivirga caldilitoris</name>
    <dbReference type="NCBI Taxonomy" id="246264"/>
    <lineage>
        <taxon>Bacteria</taxon>
        <taxon>Pseudomonadati</taxon>
        <taxon>Aquificota</taxon>
        <taxon>Aquificia</taxon>
        <taxon>Aquificales</taxon>
        <taxon>Aquificaceae</taxon>
        <taxon>Hydrogenivirga</taxon>
    </lineage>
</organism>
<dbReference type="InterPro" id="IPR007886">
    <property type="entry name" value="AlaDH/PNT_N"/>
</dbReference>
<evidence type="ECO:0000259" key="12">
    <source>
        <dbReference type="SMART" id="SM01002"/>
    </source>
</evidence>
<dbReference type="GO" id="GO:0050661">
    <property type="term" value="F:NADP binding"/>
    <property type="evidence" value="ECO:0007669"/>
    <property type="project" value="TreeGrafter"/>
</dbReference>
<dbReference type="InterPro" id="IPR036291">
    <property type="entry name" value="NAD(P)-bd_dom_sf"/>
</dbReference>
<evidence type="ECO:0000256" key="11">
    <source>
        <dbReference type="ARBA" id="ARBA00084087"/>
    </source>
</evidence>
<dbReference type="RefSeq" id="WP_245960396.1">
    <property type="nucleotide sequence ID" value="NZ_RCCJ01000001.1"/>
</dbReference>
<proteinExistence type="inferred from homology"/>
<dbReference type="InterPro" id="IPR007698">
    <property type="entry name" value="AlaDH/PNT_NAD(H)-bd"/>
</dbReference>
<reference evidence="14 15" key="1">
    <citation type="submission" date="2018-10" db="EMBL/GenBank/DDBJ databases">
        <title>Genomic Encyclopedia of Archaeal and Bacterial Type Strains, Phase II (KMG-II): from individual species to whole genera.</title>
        <authorList>
            <person name="Goeker M."/>
        </authorList>
    </citation>
    <scope>NUCLEOTIDE SEQUENCE [LARGE SCALE GENOMIC DNA]</scope>
    <source>
        <strain evidence="14 15">DSM 16510</strain>
    </source>
</reference>
<evidence type="ECO:0000256" key="4">
    <source>
        <dbReference type="ARBA" id="ARBA00022741"/>
    </source>
</evidence>
<dbReference type="Proteomes" id="UP000267841">
    <property type="component" value="Unassembled WGS sequence"/>
</dbReference>
<dbReference type="Gene3D" id="3.40.50.720">
    <property type="entry name" value="NAD(P)-binding Rossmann-like Domain"/>
    <property type="match status" value="2"/>
</dbReference>
<protein>
    <recommendedName>
        <fullName evidence="9">NAD(P) transhydrogenase subunit alpha part 1</fullName>
        <ecNumber evidence="3">7.1.1.1</ecNumber>
    </recommendedName>
    <alternativeName>
        <fullName evidence="11">Nicotinamide nucleotide transhydrogenase subunit alpha 1</fullName>
    </alternativeName>
    <alternativeName>
        <fullName evidence="10">Pyridine nucleotide transhydrogenase subunit alpha 1</fullName>
    </alternativeName>
</protein>
<dbReference type="SUPFAM" id="SSF51735">
    <property type="entry name" value="NAD(P)-binding Rossmann-fold domains"/>
    <property type="match status" value="1"/>
</dbReference>
<comment type="function">
    <text evidence="1">The transhydrogenation between NADH and NADP is coupled to respiration and ATP hydrolysis and functions as a proton pump across the membrane.</text>
</comment>
<evidence type="ECO:0000256" key="9">
    <source>
        <dbReference type="ARBA" id="ARBA00071353"/>
    </source>
</evidence>
<keyword evidence="7" id="KW-0520">NAD</keyword>
<dbReference type="CDD" id="cd05304">
    <property type="entry name" value="Rubrum_tdh"/>
    <property type="match status" value="1"/>
</dbReference>
<dbReference type="GO" id="GO:0006740">
    <property type="term" value="P:NADPH regeneration"/>
    <property type="evidence" value="ECO:0007669"/>
    <property type="project" value="TreeGrafter"/>
</dbReference>
<dbReference type="SMART" id="SM01002">
    <property type="entry name" value="AlaDh_PNT_C"/>
    <property type="match status" value="1"/>
</dbReference>
<keyword evidence="5" id="KW-0521">NADP</keyword>
<keyword evidence="4" id="KW-0547">Nucleotide-binding</keyword>
<name>A0A497XR33_9AQUI</name>
<evidence type="ECO:0000256" key="10">
    <source>
        <dbReference type="ARBA" id="ARBA00076996"/>
    </source>
</evidence>
<dbReference type="Pfam" id="PF01262">
    <property type="entry name" value="AlaDh_PNT_C"/>
    <property type="match status" value="1"/>
</dbReference>
<keyword evidence="15" id="KW-1185">Reference proteome</keyword>
<dbReference type="SUPFAM" id="SSF52283">
    <property type="entry name" value="Formate/glycerate dehydrogenase catalytic domain-like"/>
    <property type="match status" value="1"/>
</dbReference>
<accession>A0A497XR33</accession>
<dbReference type="EC" id="7.1.1.1" evidence="3"/>
<evidence type="ECO:0000256" key="8">
    <source>
        <dbReference type="ARBA" id="ARBA00048202"/>
    </source>
</evidence>
<gene>
    <name evidence="14" type="ORF">BCF55_0886</name>
</gene>
<dbReference type="PROSITE" id="PS00837">
    <property type="entry name" value="ALADH_PNT_2"/>
    <property type="match status" value="1"/>
</dbReference>
<dbReference type="NCBIfam" id="NF006942">
    <property type="entry name" value="PRK09424.1"/>
    <property type="match status" value="1"/>
</dbReference>
<feature type="domain" description="Alanine dehydrogenase/pyridine nucleotide transhydrogenase N-terminal" evidence="13">
    <location>
        <begin position="4"/>
        <end position="143"/>
    </location>
</feature>
<dbReference type="PANTHER" id="PTHR10160:SF19">
    <property type="entry name" value="PROTON-TRANSLOCATING NAD(P)(+) TRANSHYDROGENASE"/>
    <property type="match status" value="1"/>
</dbReference>
<evidence type="ECO:0000313" key="14">
    <source>
        <dbReference type="EMBL" id="RLJ70609.1"/>
    </source>
</evidence>